<feature type="compositionally biased region" description="Basic and acidic residues" evidence="1">
    <location>
        <begin position="217"/>
        <end position="227"/>
    </location>
</feature>
<feature type="domain" description="Retroviral polymerase SH3-like" evidence="4">
    <location>
        <begin position="95"/>
        <end position="140"/>
    </location>
</feature>
<organism evidence="5">
    <name type="scientific">Tanacetum cinerariifolium</name>
    <name type="common">Dalmatian daisy</name>
    <name type="synonym">Chrysanthemum cinerariifolium</name>
    <dbReference type="NCBI Taxonomy" id="118510"/>
    <lineage>
        <taxon>Eukaryota</taxon>
        <taxon>Viridiplantae</taxon>
        <taxon>Streptophyta</taxon>
        <taxon>Embryophyta</taxon>
        <taxon>Tracheophyta</taxon>
        <taxon>Spermatophyta</taxon>
        <taxon>Magnoliopsida</taxon>
        <taxon>eudicotyledons</taxon>
        <taxon>Gunneridae</taxon>
        <taxon>Pentapetalae</taxon>
        <taxon>asterids</taxon>
        <taxon>campanulids</taxon>
        <taxon>Asterales</taxon>
        <taxon>Asteraceae</taxon>
        <taxon>Asteroideae</taxon>
        <taxon>Anthemideae</taxon>
        <taxon>Anthemidinae</taxon>
        <taxon>Tanacetum</taxon>
    </lineage>
</organism>
<evidence type="ECO:0000259" key="3">
    <source>
        <dbReference type="Pfam" id="PF13976"/>
    </source>
</evidence>
<evidence type="ECO:0000259" key="2">
    <source>
        <dbReference type="Pfam" id="PF07727"/>
    </source>
</evidence>
<dbReference type="PANTHER" id="PTHR11439">
    <property type="entry name" value="GAG-POL-RELATED RETROTRANSPOSON"/>
    <property type="match status" value="1"/>
</dbReference>
<dbReference type="InterPro" id="IPR057670">
    <property type="entry name" value="SH3_retrovirus"/>
</dbReference>
<dbReference type="EMBL" id="BKCJ010410936">
    <property type="protein sequence ID" value="GFA36144.1"/>
    <property type="molecule type" value="Genomic_DNA"/>
</dbReference>
<gene>
    <name evidence="5" type="ORF">Tci_608116</name>
</gene>
<evidence type="ECO:0000313" key="5">
    <source>
        <dbReference type="EMBL" id="GFA36144.1"/>
    </source>
</evidence>
<proteinExistence type="predicted"/>
<feature type="domain" description="Reverse transcriptase Ty1/copia-type" evidence="2">
    <location>
        <begin position="400"/>
        <end position="464"/>
    </location>
</feature>
<dbReference type="InterPro" id="IPR025724">
    <property type="entry name" value="GAG-pre-integrase_dom"/>
</dbReference>
<evidence type="ECO:0000259" key="4">
    <source>
        <dbReference type="Pfam" id="PF25597"/>
    </source>
</evidence>
<accession>A0A699JI56</accession>
<feature type="region of interest" description="Disordered" evidence="1">
    <location>
        <begin position="217"/>
        <end position="259"/>
    </location>
</feature>
<dbReference type="InterPro" id="IPR013103">
    <property type="entry name" value="RVT_2"/>
</dbReference>
<name>A0A699JI56_TANCI</name>
<dbReference type="Pfam" id="PF25597">
    <property type="entry name" value="SH3_retrovirus"/>
    <property type="match status" value="1"/>
</dbReference>
<dbReference type="Pfam" id="PF13976">
    <property type="entry name" value="gag_pre-integrs"/>
    <property type="match status" value="1"/>
</dbReference>
<dbReference type="AlphaFoldDB" id="A0A699JI56"/>
<dbReference type="PANTHER" id="PTHR11439:SF495">
    <property type="entry name" value="REVERSE TRANSCRIPTASE, RNA-DEPENDENT DNA POLYMERASE-RELATED"/>
    <property type="match status" value="1"/>
</dbReference>
<dbReference type="CDD" id="cd09272">
    <property type="entry name" value="RNase_HI_RT_Ty1"/>
    <property type="match status" value="1"/>
</dbReference>
<comment type="caution">
    <text evidence="5">The sequence shown here is derived from an EMBL/GenBank/DDBJ whole genome shotgun (WGS) entry which is preliminary data.</text>
</comment>
<sequence>MLHLEEIQKVVRLQAKAILDESNLWHRRLGHINFKTMNKLVRAEAVNTAYYVQNRVLVTEPHNKTPYELLLGRTPSICFMRPFGCPVTILNSLDPLEKFDRKADEGFLVGYSVNSNAFKVFNTRTKIVQETLHINFLENKPNVAGIGPKCLFDIDNLTISMNYQPVVAGNQLNDNAGIQETLDAGKVRKETISTQQYVLLPLWSTSLQDPHNTDAAFDVKENEKDVHVSPSGSDKPNKHDDKAKRDDRGKSHVDSPTGVRDLRDAFEEFSVNSTNRVNAASAPVKAVRLNPTNSTNSFNTASPSDTAISSNFRIARKSSFVDPSNYSDDPDMPALEDIVYSDYEEDVGAEADMSNLEKKISVSPISTIRVHKDHFVTQIIGDLTSAPQTRSMTRMVKEQDLPKGKRAIGLKWVCRNKKDERGIVIRNKARLVAQGHTQEEGIDYDEVFSPVARIEAIKLFLAYAFFMVSCQDKYVAEILRKFGFTDVKSASTPIETDKPLLKDPDGEDVDVHIYSDYAGASLDRKSTIGGCQFLGCRLISWQCKKQIVVATSSTEAEYVAVASCCA</sequence>
<evidence type="ECO:0000256" key="1">
    <source>
        <dbReference type="SAM" id="MobiDB-lite"/>
    </source>
</evidence>
<feature type="domain" description="GAG-pre-integrase" evidence="3">
    <location>
        <begin position="8"/>
        <end position="46"/>
    </location>
</feature>
<protein>
    <submittedName>
        <fullName evidence="5">Uncharacterized protein</fullName>
    </submittedName>
</protein>
<reference evidence="5" key="1">
    <citation type="journal article" date="2019" name="Sci. Rep.">
        <title>Draft genome of Tanacetum cinerariifolium, the natural source of mosquito coil.</title>
        <authorList>
            <person name="Yamashiro T."/>
            <person name="Shiraishi A."/>
            <person name="Satake H."/>
            <person name="Nakayama K."/>
        </authorList>
    </citation>
    <scope>NUCLEOTIDE SEQUENCE</scope>
</reference>
<dbReference type="Pfam" id="PF07727">
    <property type="entry name" value="RVT_2"/>
    <property type="match status" value="1"/>
</dbReference>
<feature type="compositionally biased region" description="Basic and acidic residues" evidence="1">
    <location>
        <begin position="235"/>
        <end position="253"/>
    </location>
</feature>